<sequence>MKKAPATPARLSLIKLIHVARRELRMDDDTFRLMLAGMTGLDGATSSADLSVPNLHRVLEQLKQRGFTVRPKTTQQRPKANDAQSRKIRSLWLTLHGLGAVRDPSEEALAKFVLNMTGVNALQWLKGSQASRVIENLKQWQQRIELATAAVQEGV</sequence>
<protein>
    <submittedName>
        <fullName evidence="1">Regulatory protein GemA</fullName>
    </submittedName>
</protein>
<gene>
    <name evidence="1" type="ORF">J7E47_23065</name>
</gene>
<dbReference type="InterPro" id="IPR009363">
    <property type="entry name" value="Phage_Mu_Gp16"/>
</dbReference>
<accession>A0A944HE89</accession>
<evidence type="ECO:0000313" key="2">
    <source>
        <dbReference type="Proteomes" id="UP000692896"/>
    </source>
</evidence>
<comment type="caution">
    <text evidence="1">The sequence shown here is derived from an EMBL/GenBank/DDBJ whole genome shotgun (WGS) entry which is preliminary data.</text>
</comment>
<dbReference type="RefSeq" id="WP_214912925.1">
    <property type="nucleotide sequence ID" value="NZ_JAGGNX010000004.1"/>
</dbReference>
<proteinExistence type="predicted"/>
<dbReference type="Pfam" id="PF06252">
    <property type="entry name" value="GemA"/>
    <property type="match status" value="1"/>
</dbReference>
<reference evidence="1" key="1">
    <citation type="submission" date="2021-03" db="EMBL/GenBank/DDBJ databases">
        <title>Genomic analysis provides insights into the functional capacity of soil bacteria communities inhabiting an altitudinal gradient in the Atacama Desert.</title>
        <authorList>
            <person name="Gonzalez M."/>
            <person name="Maldonado J."/>
            <person name="Maza F."/>
            <person name="Hodar C."/>
            <person name="Cortes M."/>
            <person name="Palma R."/>
            <person name="Andreani C."/>
            <person name="Gaete A."/>
            <person name="Vasquez-Dean J."/>
            <person name="Acuna V."/>
            <person name="Aguado M."/>
            <person name="Mandakovic D."/>
            <person name="Latorre M."/>
            <person name="Orellana A."/>
            <person name="Gutierrez R."/>
            <person name="Montecino M."/>
            <person name="Allende M."/>
            <person name="Maass A."/>
            <person name="Cambiazo V."/>
        </authorList>
    </citation>
    <scope>NUCLEOTIDE SEQUENCE</scope>
    <source>
        <strain evidence="1">ISL-25</strain>
    </source>
</reference>
<dbReference type="Proteomes" id="UP000692896">
    <property type="component" value="Unassembled WGS sequence"/>
</dbReference>
<name>A0A944HE89_PSEFL</name>
<dbReference type="EMBL" id="JAGGOB010000056">
    <property type="protein sequence ID" value="MBT2331600.1"/>
    <property type="molecule type" value="Genomic_DNA"/>
</dbReference>
<dbReference type="AlphaFoldDB" id="A0A944HE89"/>
<organism evidence="1 2">
    <name type="scientific">Pseudomonas fluorescens</name>
    <dbReference type="NCBI Taxonomy" id="294"/>
    <lineage>
        <taxon>Bacteria</taxon>
        <taxon>Pseudomonadati</taxon>
        <taxon>Pseudomonadota</taxon>
        <taxon>Gammaproteobacteria</taxon>
        <taxon>Pseudomonadales</taxon>
        <taxon>Pseudomonadaceae</taxon>
        <taxon>Pseudomonas</taxon>
    </lineage>
</organism>
<evidence type="ECO:0000313" key="1">
    <source>
        <dbReference type="EMBL" id="MBT2331600.1"/>
    </source>
</evidence>